<keyword evidence="2" id="KW-1185">Reference proteome</keyword>
<dbReference type="EMBL" id="JACSDY010000006">
    <property type="protein sequence ID" value="KAF7425761.1"/>
    <property type="molecule type" value="Genomic_DNA"/>
</dbReference>
<organism evidence="1 2">
    <name type="scientific">Vespula pensylvanica</name>
    <name type="common">Western yellow jacket</name>
    <name type="synonym">Wasp</name>
    <dbReference type="NCBI Taxonomy" id="30213"/>
    <lineage>
        <taxon>Eukaryota</taxon>
        <taxon>Metazoa</taxon>
        <taxon>Ecdysozoa</taxon>
        <taxon>Arthropoda</taxon>
        <taxon>Hexapoda</taxon>
        <taxon>Insecta</taxon>
        <taxon>Pterygota</taxon>
        <taxon>Neoptera</taxon>
        <taxon>Endopterygota</taxon>
        <taxon>Hymenoptera</taxon>
        <taxon>Apocrita</taxon>
        <taxon>Aculeata</taxon>
        <taxon>Vespoidea</taxon>
        <taxon>Vespidae</taxon>
        <taxon>Vespinae</taxon>
        <taxon>Vespula</taxon>
    </lineage>
</organism>
<protein>
    <submittedName>
        <fullName evidence="1">Uncharacterized protein</fullName>
    </submittedName>
</protein>
<proteinExistence type="predicted"/>
<comment type="caution">
    <text evidence="1">The sequence shown here is derived from an EMBL/GenBank/DDBJ whole genome shotgun (WGS) entry which is preliminary data.</text>
</comment>
<dbReference type="AlphaFoldDB" id="A0A834P2R6"/>
<accession>A0A834P2R6</accession>
<sequence>MSIEYHNSYWKSINSVTEKARVEEARNKRIDVKGRIEARWSKNKKTETSTRSFPGSTMNTCPPYCLSETHRYVRTFHLSLRDEKTGLKNTRFPIMKRPS</sequence>
<dbReference type="Proteomes" id="UP000600918">
    <property type="component" value="Unassembled WGS sequence"/>
</dbReference>
<reference evidence="1" key="1">
    <citation type="journal article" date="2020" name="G3 (Bethesda)">
        <title>High-Quality Assemblies for Three Invasive Social Wasps from the &lt;i&gt;Vespula&lt;/i&gt; Genus.</title>
        <authorList>
            <person name="Harrop T.W.R."/>
            <person name="Guhlin J."/>
            <person name="McLaughlin G.M."/>
            <person name="Permina E."/>
            <person name="Stockwell P."/>
            <person name="Gilligan J."/>
            <person name="Le Lec M.F."/>
            <person name="Gruber M.A.M."/>
            <person name="Quinn O."/>
            <person name="Lovegrove M."/>
            <person name="Duncan E.J."/>
            <person name="Remnant E.J."/>
            <person name="Van Eeckhoven J."/>
            <person name="Graham B."/>
            <person name="Knapp R.A."/>
            <person name="Langford K.W."/>
            <person name="Kronenberg Z."/>
            <person name="Press M.O."/>
            <person name="Eacker S.M."/>
            <person name="Wilson-Rankin E.E."/>
            <person name="Purcell J."/>
            <person name="Lester P.J."/>
            <person name="Dearden P.K."/>
        </authorList>
    </citation>
    <scope>NUCLEOTIDE SEQUENCE</scope>
    <source>
        <strain evidence="1">Volc-1</strain>
    </source>
</reference>
<evidence type="ECO:0000313" key="2">
    <source>
        <dbReference type="Proteomes" id="UP000600918"/>
    </source>
</evidence>
<evidence type="ECO:0000313" key="1">
    <source>
        <dbReference type="EMBL" id="KAF7425761.1"/>
    </source>
</evidence>
<name>A0A834P2R6_VESPE</name>
<gene>
    <name evidence="1" type="ORF">H0235_008199</name>
</gene>